<gene>
    <name evidence="15" type="primary">peak1</name>
</gene>
<feature type="compositionally biased region" description="Low complexity" evidence="13">
    <location>
        <begin position="1161"/>
        <end position="1172"/>
    </location>
</feature>
<feature type="compositionally biased region" description="Polar residues" evidence="13">
    <location>
        <begin position="163"/>
        <end position="174"/>
    </location>
</feature>
<dbReference type="GO" id="GO:0015629">
    <property type="term" value="C:actin cytoskeleton"/>
    <property type="evidence" value="ECO:0007669"/>
    <property type="project" value="UniProtKB-ARBA"/>
</dbReference>
<evidence type="ECO:0000256" key="9">
    <source>
        <dbReference type="ARBA" id="ARBA00070282"/>
    </source>
</evidence>
<dbReference type="InterPro" id="IPR051511">
    <property type="entry name" value="MitoQC_Scaffold_Kinases"/>
</dbReference>
<evidence type="ECO:0000313" key="15">
    <source>
        <dbReference type="Ensembl" id="ENSCLMP00005024998.1"/>
    </source>
</evidence>
<feature type="compositionally biased region" description="Basic and acidic residues" evidence="13">
    <location>
        <begin position="1006"/>
        <end position="1024"/>
    </location>
</feature>
<dbReference type="PANTHER" id="PTHR22972">
    <property type="entry name" value="SERINE/THREONINE PROTEIN KINASE"/>
    <property type="match status" value="1"/>
</dbReference>
<dbReference type="Ensembl" id="ENSCLMT00005026132.1">
    <property type="protein sequence ID" value="ENSCLMP00005024998.1"/>
    <property type="gene ID" value="ENSCLMG00005012285.1"/>
</dbReference>
<dbReference type="PROSITE" id="PS50011">
    <property type="entry name" value="PROTEIN_KINASE_DOM"/>
    <property type="match status" value="1"/>
</dbReference>
<feature type="region of interest" description="Disordered" evidence="13">
    <location>
        <begin position="888"/>
        <end position="948"/>
    </location>
</feature>
<feature type="region of interest" description="Disordered" evidence="13">
    <location>
        <begin position="1088"/>
        <end position="1133"/>
    </location>
</feature>
<dbReference type="GO" id="GO:0005925">
    <property type="term" value="C:focal adhesion"/>
    <property type="evidence" value="ECO:0007669"/>
    <property type="project" value="UniProtKB-SubCell"/>
</dbReference>
<feature type="region of interest" description="Disordered" evidence="13">
    <location>
        <begin position="518"/>
        <end position="546"/>
    </location>
</feature>
<feature type="compositionally biased region" description="Acidic residues" evidence="13">
    <location>
        <begin position="146"/>
        <end position="155"/>
    </location>
</feature>
<organism evidence="15 16">
    <name type="scientific">Cyclopterus lumpus</name>
    <name type="common">Lumpsucker</name>
    <dbReference type="NCBI Taxonomy" id="8103"/>
    <lineage>
        <taxon>Eukaryota</taxon>
        <taxon>Metazoa</taxon>
        <taxon>Chordata</taxon>
        <taxon>Craniata</taxon>
        <taxon>Vertebrata</taxon>
        <taxon>Euteleostomi</taxon>
        <taxon>Actinopterygii</taxon>
        <taxon>Neopterygii</taxon>
        <taxon>Teleostei</taxon>
        <taxon>Neoteleostei</taxon>
        <taxon>Acanthomorphata</taxon>
        <taxon>Eupercaria</taxon>
        <taxon>Perciformes</taxon>
        <taxon>Cottioidei</taxon>
        <taxon>Cottales</taxon>
        <taxon>Cyclopteridae</taxon>
        <taxon>Cyclopterus</taxon>
    </lineage>
</organism>
<evidence type="ECO:0000256" key="8">
    <source>
        <dbReference type="ARBA" id="ARBA00058561"/>
    </source>
</evidence>
<evidence type="ECO:0000256" key="7">
    <source>
        <dbReference type="ARBA" id="ARBA00038349"/>
    </source>
</evidence>
<dbReference type="GeneID" id="117732732"/>
<keyword evidence="5" id="KW-0965">Cell junction</keyword>
<evidence type="ECO:0000256" key="6">
    <source>
        <dbReference type="ARBA" id="ARBA00023212"/>
    </source>
</evidence>
<feature type="region of interest" description="Disordered" evidence="13">
    <location>
        <begin position="1231"/>
        <end position="1282"/>
    </location>
</feature>
<keyword evidence="3" id="KW-0963">Cytoplasm</keyword>
<evidence type="ECO:0000256" key="1">
    <source>
        <dbReference type="ARBA" id="ARBA00004245"/>
    </source>
</evidence>
<dbReference type="InterPro" id="IPR008266">
    <property type="entry name" value="Tyr_kinase_AS"/>
</dbReference>
<feature type="compositionally biased region" description="Acidic residues" evidence="13">
    <location>
        <begin position="1517"/>
        <end position="1530"/>
    </location>
</feature>
<evidence type="ECO:0000256" key="3">
    <source>
        <dbReference type="ARBA" id="ARBA00022490"/>
    </source>
</evidence>
<evidence type="ECO:0000256" key="5">
    <source>
        <dbReference type="ARBA" id="ARBA00022949"/>
    </source>
</evidence>
<keyword evidence="16" id="KW-1185">Reference proteome</keyword>
<dbReference type="PANTHER" id="PTHR22972:SF5">
    <property type="entry name" value="INACTIVE TYROSINE-PROTEIN KINASE PEAK1"/>
    <property type="match status" value="1"/>
</dbReference>
<feature type="compositionally biased region" description="Low complexity" evidence="13">
    <location>
        <begin position="1361"/>
        <end position="1378"/>
    </location>
</feature>
<dbReference type="RefSeq" id="XP_034391751.1">
    <property type="nucleotide sequence ID" value="XM_034535860.1"/>
</dbReference>
<feature type="region of interest" description="Disordered" evidence="13">
    <location>
        <begin position="1643"/>
        <end position="1668"/>
    </location>
</feature>
<dbReference type="OrthoDB" id="9886644at2759"/>
<feature type="domain" description="Protein kinase" evidence="14">
    <location>
        <begin position="1423"/>
        <end position="1797"/>
    </location>
</feature>
<comment type="function">
    <text evidence="8">Probable catalytically inactive kinase. Scaffolding protein that regulates the cytoskeleton to control cell spreading and migration by modulating focal adhesion dynamics. Acts as a scaffold for mediating EGFR signaling.</text>
</comment>
<feature type="compositionally biased region" description="Low complexity" evidence="13">
    <location>
        <begin position="769"/>
        <end position="779"/>
    </location>
</feature>
<sequence length="1913" mass="206011">MSACSTFTEHVWKPGECKNCFKPKSLHCLAQSSGGKPPSEQRSSTIQQQNPPPAGTRANTNLTISSQRAGSGTARSGHFRPPVAKKPTIAVRPTMMLPCSSAGLDSDGNLQRPPNVIELGKTSAFTVWNRNGLNCKRPGGPSNNNEGEDGSEEIEGYGLLSPRTPSGNNNNSGLTDVLKEIAGLGPGPSTSPLSGSKDLFWGRISSSYQRSLERGLPASSCLAMGSISYVGGGAAQKRVSLSNSSEVISKEGGRFCYPEFSSEDDEEEDDDEDEETERDDDEHESWDESDEELLAMEIRMRGQARFSNFRAATMSPVPFAAGKKWNTVPLRNRSLQRICAVDYDDSYDEILNGYPSMDSNGALLPYGPHDMQGSGFLSNSESTTFTESSSSRPEDSQTTSSSGSGAPFTLRNGLHSPTSPKAPVVCTSPPKKETVHRALSPLKVTETHKAVLAIRLEDQDGKEGTPMPQALPGQPVTISFSPTEEQAKPYRIVNLEKSPICKPYTVVDVSASMANKDEQTLDSIPKPKNLSKPFSPASFSSTPLGQPLSPISPLSPFSPVMPTSPTSVAMPGTSRKKSGNIRYQEVWTSSTSPRQKIPRVDLGVGSNPCPSVPTQHCSHKSAPTSPIAGLSSSRTVPVKSSNLSEIKFNSFNNAGMPPFPIIIRDEPAYARSSKNAVKVPIVINPSAYDNLAVYKSFLGLSGELPQPKGVGSRVTSHTYEEIGSSESVQSSSTEKTISGRGTSERVSFEETKAPPEAVSKAPHLHPKTTTDSSTVTNTVTSSKGTLSLTTSTNAPAILTITANLPKTSSTANAVAHNCRTSEVATCSKDGNTDRTVACHREEASAVLLQIVASIQPPQSPPESPSIQANNLSSEELYALPPDAMKETLTRPKSLFSTTDGCLSKTKKDTPSKVLSKSQSASAAVPLSSPRSEPSAPFPPPRSTSSPYHASNILQRHFGNWTKSSAASSPVRPSEGEASPGGEARRISAESSKPKRWISFKSFFRRRKDEDEQREKAEREKDKGKLVGLDGTVIHMLPPPPVQQHLWFTEAKPEDPTQKPTIIFTFKPESGATPGDGEGELRVEECRENALRTPDETKESDPLSPGRTSPHLISKDSSQVPVSGSDARDRELPSVASLPAKVNLGLVLGEGEGGRASQVATPASASEASAGLGEPEEAGNHSHHSHSPASSHCSATYTNLGESRANMIPLKQPRNIKASNDTLASMDLDGLADQPASQATPPPLPKKAVPRSSTEPSLAGRESVQGGARLRAEARPGGTNLSVANPIYDLDSTWETASQDSSLSSEPHRVLDHESGDSLERPAAAGKGRPTTGASSVLPQPPSASATTGRERRAYPSTESLAGRGRTTGRGAAPAAAGGSKPQRPALYRGLDSWDEVVGKIRGLHADTLRKLATKCEDRFMAGQKDHLGFGTDSWSHFRLTTGKPCCEAGDAVYYTASYAKDPLVNYAIKICRSKVKETQQQFFHSLAVRQSLAVHFNIQQDCGHFLADVPARLLPWEEEEGEKEEEEDGQEEVKTEARETDPKAPNGKPDESQTGHMNTVGRLRSRVVVITREVPFQTVADFVQEGATRHTHNPELYERQVCLLLLQLCSGLEHMKPYHVTHCDLRLENLLLVHCQPGSPLNLDHLEPNNNSNTGTGGGSSGATSSGAAAANATCPARLIISNFSQAKQKSTLMAADPGTLRDQSRLAPEIVTATQYRKCDEFQTGILIYETLHRPNPFEETPELKEREYTWADLPPLPVKSLYSQGLQQLARLLLTVNPSERIRMSEARACLQCLLWGPREDLFQALGCSSTGPMTGATASQREATLQNWLDLKRTLMMIKFAERSLDAACAVSLEDWLCCQYLAFATTDTLSRVVHILQQPRPHPPAQNQSQPAAPSQTQTHQTHALHLTQ</sequence>
<evidence type="ECO:0000313" key="16">
    <source>
        <dbReference type="Proteomes" id="UP000694565"/>
    </source>
</evidence>
<keyword evidence="6" id="KW-0206">Cytoskeleton</keyword>
<feature type="region of interest" description="Disordered" evidence="13">
    <location>
        <begin position="705"/>
        <end position="779"/>
    </location>
</feature>
<feature type="compositionally biased region" description="Basic and acidic residues" evidence="13">
    <location>
        <begin position="1305"/>
        <end position="1319"/>
    </location>
</feature>
<reference evidence="15" key="1">
    <citation type="submission" date="2025-08" db="UniProtKB">
        <authorList>
            <consortium name="Ensembl"/>
        </authorList>
    </citation>
    <scope>IDENTIFICATION</scope>
</reference>
<feature type="region of interest" description="Disordered" evidence="13">
    <location>
        <begin position="363"/>
        <end position="434"/>
    </location>
</feature>
<dbReference type="GO" id="GO:0005524">
    <property type="term" value="F:ATP binding"/>
    <property type="evidence" value="ECO:0007669"/>
    <property type="project" value="InterPro"/>
</dbReference>
<name>A0A8C2ZBR8_CYCLU</name>
<feature type="region of interest" description="Disordered" evidence="13">
    <location>
        <begin position="962"/>
        <end position="991"/>
    </location>
</feature>
<evidence type="ECO:0000256" key="11">
    <source>
        <dbReference type="ARBA" id="ARBA00080181"/>
    </source>
</evidence>
<evidence type="ECO:0000256" key="2">
    <source>
        <dbReference type="ARBA" id="ARBA00004246"/>
    </source>
</evidence>
<feature type="region of interest" description="Disordered" evidence="13">
    <location>
        <begin position="1297"/>
        <end position="1384"/>
    </location>
</feature>
<dbReference type="InterPro" id="IPR000719">
    <property type="entry name" value="Prot_kinase_dom"/>
</dbReference>
<proteinExistence type="inferred from homology"/>
<dbReference type="PROSITE" id="PS00109">
    <property type="entry name" value="PROTEIN_KINASE_TYR"/>
    <property type="match status" value="1"/>
</dbReference>
<dbReference type="GO" id="GO:0043535">
    <property type="term" value="P:regulation of blood vessel endothelial cell migration"/>
    <property type="evidence" value="ECO:0007669"/>
    <property type="project" value="Ensembl"/>
</dbReference>
<feature type="region of interest" description="Disordered" evidence="13">
    <location>
        <begin position="134"/>
        <end position="174"/>
    </location>
</feature>
<dbReference type="Proteomes" id="UP000694565">
    <property type="component" value="Unplaced"/>
</dbReference>
<dbReference type="GO" id="GO:0004672">
    <property type="term" value="F:protein kinase activity"/>
    <property type="evidence" value="ECO:0007669"/>
    <property type="project" value="InterPro"/>
</dbReference>
<dbReference type="InterPro" id="IPR011009">
    <property type="entry name" value="Kinase-like_dom_sf"/>
</dbReference>
<dbReference type="Gene3D" id="1.10.510.10">
    <property type="entry name" value="Transferase(Phosphotransferase) domain 1"/>
    <property type="match status" value="1"/>
</dbReference>
<feature type="compositionally biased region" description="Basic and acidic residues" evidence="13">
    <location>
        <begin position="742"/>
        <end position="753"/>
    </location>
</feature>
<feature type="compositionally biased region" description="Polar residues" evidence="13">
    <location>
        <begin position="30"/>
        <end position="49"/>
    </location>
</feature>
<feature type="compositionally biased region" description="Low complexity" evidence="13">
    <location>
        <begin position="1889"/>
        <end position="1913"/>
    </location>
</feature>
<evidence type="ECO:0000256" key="10">
    <source>
        <dbReference type="ARBA" id="ARBA00079357"/>
    </source>
</evidence>
<evidence type="ECO:0000256" key="4">
    <source>
        <dbReference type="ARBA" id="ARBA00022553"/>
    </source>
</evidence>
<accession>A0A8C2ZBR8</accession>
<evidence type="ECO:0000256" key="12">
    <source>
        <dbReference type="ARBA" id="ARBA00083278"/>
    </source>
</evidence>
<feature type="region of interest" description="Disordered" evidence="13">
    <location>
        <begin position="1517"/>
        <end position="1559"/>
    </location>
</feature>
<feature type="region of interest" description="Disordered" evidence="13">
    <location>
        <begin position="29"/>
        <end position="91"/>
    </location>
</feature>
<comment type="similarity">
    <text evidence="7">Belongs to the protein kinase superfamily.</text>
</comment>
<feature type="region of interest" description="Disordered" evidence="13">
    <location>
        <begin position="1883"/>
        <end position="1913"/>
    </location>
</feature>
<feature type="compositionally biased region" description="Polar residues" evidence="13">
    <location>
        <begin position="57"/>
        <end position="74"/>
    </location>
</feature>
<protein>
    <recommendedName>
        <fullName evidence="9">Inactive tyrosine-protein kinase PEAK1</fullName>
    </recommendedName>
    <alternativeName>
        <fullName evidence="10">Pseudopodium-enriched atypical kinase 1</fullName>
    </alternativeName>
    <alternativeName>
        <fullName evidence="11">Sugen kinase 269</fullName>
    </alternativeName>
    <alternativeName>
        <fullName evidence="12">Tyrosine-protein kinase SgK269</fullName>
    </alternativeName>
</protein>
<dbReference type="SUPFAM" id="SSF56112">
    <property type="entry name" value="Protein kinase-like (PK-like)"/>
    <property type="match status" value="1"/>
</dbReference>
<evidence type="ECO:0000256" key="13">
    <source>
        <dbReference type="SAM" id="MobiDB-lite"/>
    </source>
</evidence>
<dbReference type="FunFam" id="1.10.510.10:FF:000437">
    <property type="entry name" value="Pseudopodium enriched atypical kinase 1"/>
    <property type="match status" value="1"/>
</dbReference>
<dbReference type="GeneTree" id="ENSGT00940000157591"/>
<feature type="region of interest" description="Disordered" evidence="13">
    <location>
        <begin position="1006"/>
        <end position="1026"/>
    </location>
</feature>
<feature type="region of interest" description="Disordered" evidence="13">
    <location>
        <begin position="255"/>
        <end position="290"/>
    </location>
</feature>
<feature type="compositionally biased region" description="Polar residues" evidence="13">
    <location>
        <begin position="912"/>
        <end position="921"/>
    </location>
</feature>
<feature type="region of interest" description="Disordered" evidence="13">
    <location>
        <begin position="611"/>
        <end position="634"/>
    </location>
</feature>
<feature type="compositionally biased region" description="Low complexity" evidence="13">
    <location>
        <begin position="721"/>
        <end position="734"/>
    </location>
</feature>
<dbReference type="GO" id="GO:0001525">
    <property type="term" value="P:angiogenesis"/>
    <property type="evidence" value="ECO:0007669"/>
    <property type="project" value="Ensembl"/>
</dbReference>
<keyword evidence="4" id="KW-0597">Phosphoprotein</keyword>
<feature type="compositionally biased region" description="Low complexity" evidence="13">
    <location>
        <begin position="378"/>
        <end position="391"/>
    </location>
</feature>
<feature type="compositionally biased region" description="Acidic residues" evidence="13">
    <location>
        <begin position="261"/>
        <end position="290"/>
    </location>
</feature>
<dbReference type="SMART" id="SM00220">
    <property type="entry name" value="S_TKc"/>
    <property type="match status" value="1"/>
</dbReference>
<reference evidence="15" key="2">
    <citation type="submission" date="2025-09" db="UniProtKB">
        <authorList>
            <consortium name="Ensembl"/>
        </authorList>
    </citation>
    <scope>IDENTIFICATION</scope>
</reference>
<comment type="subcellular location">
    <subcellularLocation>
        <location evidence="2">Cell junction</location>
        <location evidence="2">Focal adhesion</location>
    </subcellularLocation>
    <subcellularLocation>
        <location evidence="1">Cytoplasm</location>
        <location evidence="1">Cytoskeleton</location>
    </subcellularLocation>
</comment>
<feature type="region of interest" description="Disordered" evidence="13">
    <location>
        <begin position="1152"/>
        <end position="1195"/>
    </location>
</feature>
<feature type="compositionally biased region" description="Basic and acidic residues" evidence="13">
    <location>
        <begin position="1531"/>
        <end position="1553"/>
    </location>
</feature>
<feature type="compositionally biased region" description="Polar residues" evidence="13">
    <location>
        <begin position="1331"/>
        <end position="1347"/>
    </location>
</feature>
<evidence type="ECO:0000259" key="14">
    <source>
        <dbReference type="PROSITE" id="PS50011"/>
    </source>
</evidence>
<feature type="compositionally biased region" description="Basic and acidic residues" evidence="13">
    <location>
        <begin position="1088"/>
        <end position="1100"/>
    </location>
</feature>